<accession>A0A936NEY8</accession>
<reference evidence="2 3" key="1">
    <citation type="submission" date="2020-10" db="EMBL/GenBank/DDBJ databases">
        <title>Connecting structure to function with the recovery of over 1000 high-quality activated sludge metagenome-assembled genomes encoding full-length rRNA genes using long-read sequencing.</title>
        <authorList>
            <person name="Singleton C.M."/>
            <person name="Petriglieri F."/>
            <person name="Kristensen J.M."/>
            <person name="Kirkegaard R.H."/>
            <person name="Michaelsen T.Y."/>
            <person name="Andersen M.H."/>
            <person name="Karst S.M."/>
            <person name="Dueholm M.S."/>
            <person name="Nielsen P.H."/>
            <person name="Albertsen M."/>
        </authorList>
    </citation>
    <scope>NUCLEOTIDE SEQUENCE [LARGE SCALE GENOMIC DNA]</scope>
    <source>
        <strain evidence="2">Lyne_18-Q3-R50-59_MAXAC.006</strain>
    </source>
</reference>
<feature type="transmembrane region" description="Helical" evidence="1">
    <location>
        <begin position="95"/>
        <end position="117"/>
    </location>
</feature>
<dbReference type="AlphaFoldDB" id="A0A936NEY8"/>
<keyword evidence="1" id="KW-0472">Membrane</keyword>
<feature type="transmembrane region" description="Helical" evidence="1">
    <location>
        <begin position="123"/>
        <end position="145"/>
    </location>
</feature>
<feature type="transmembrane region" description="Helical" evidence="1">
    <location>
        <begin position="21"/>
        <end position="41"/>
    </location>
</feature>
<protein>
    <submittedName>
        <fullName evidence="2">DUF3054 domain-containing protein</fullName>
    </submittedName>
</protein>
<gene>
    <name evidence="2" type="ORF">IPN02_13185</name>
</gene>
<organism evidence="2 3">
    <name type="scientific">Candidatus Neomicrothrix subdominans</name>
    <dbReference type="NCBI Taxonomy" id="2954438"/>
    <lineage>
        <taxon>Bacteria</taxon>
        <taxon>Bacillati</taxon>
        <taxon>Actinomycetota</taxon>
        <taxon>Acidimicrobiia</taxon>
        <taxon>Acidimicrobiales</taxon>
        <taxon>Microthrixaceae</taxon>
        <taxon>Candidatus Neomicrothrix</taxon>
    </lineage>
</organism>
<keyword evidence="1" id="KW-0812">Transmembrane</keyword>
<sequence>MALETEPVPQRSDAATRRSPGSALALTALADVAVILAFVLMGRNSHEEGLSPASVLGVAAPFLIAAALSWAALVLRHRSTGGEAATAALPSLRLVWPDGVTVWLGTAVLGLVLRGLVFGDGTAASFVIVTGAVLGVGLVGWRVAVGVRSNRAGS</sequence>
<evidence type="ECO:0000256" key="1">
    <source>
        <dbReference type="SAM" id="Phobius"/>
    </source>
</evidence>
<evidence type="ECO:0000313" key="3">
    <source>
        <dbReference type="Proteomes" id="UP000727993"/>
    </source>
</evidence>
<dbReference type="InterPro" id="IPR021414">
    <property type="entry name" value="DUF3054"/>
</dbReference>
<proteinExistence type="predicted"/>
<dbReference type="EMBL" id="JADJZA010000007">
    <property type="protein sequence ID" value="MBK9297756.1"/>
    <property type="molecule type" value="Genomic_DNA"/>
</dbReference>
<dbReference type="Proteomes" id="UP000727993">
    <property type="component" value="Unassembled WGS sequence"/>
</dbReference>
<comment type="caution">
    <text evidence="2">The sequence shown here is derived from an EMBL/GenBank/DDBJ whole genome shotgun (WGS) entry which is preliminary data.</text>
</comment>
<evidence type="ECO:0000313" key="2">
    <source>
        <dbReference type="EMBL" id="MBK9297756.1"/>
    </source>
</evidence>
<feature type="transmembrane region" description="Helical" evidence="1">
    <location>
        <begin position="53"/>
        <end position="75"/>
    </location>
</feature>
<keyword evidence="1" id="KW-1133">Transmembrane helix</keyword>
<name>A0A936NEY8_9ACTN</name>
<dbReference type="Pfam" id="PF11255">
    <property type="entry name" value="DUF3054"/>
    <property type="match status" value="1"/>
</dbReference>